<evidence type="ECO:0000313" key="1">
    <source>
        <dbReference type="EMBL" id="VEL41484.1"/>
    </source>
</evidence>
<keyword evidence="2" id="KW-1185">Reference proteome</keyword>
<reference evidence="1" key="1">
    <citation type="submission" date="2018-11" db="EMBL/GenBank/DDBJ databases">
        <authorList>
            <consortium name="Pathogen Informatics"/>
        </authorList>
    </citation>
    <scope>NUCLEOTIDE SEQUENCE</scope>
</reference>
<name>A0A448XP93_9PLAT</name>
<dbReference type="AlphaFoldDB" id="A0A448XP93"/>
<accession>A0A448XP93</accession>
<gene>
    <name evidence="1" type="ORF">PXEA_LOCUS34924</name>
</gene>
<dbReference type="EMBL" id="CAAALY010269566">
    <property type="protein sequence ID" value="VEL41484.1"/>
    <property type="molecule type" value="Genomic_DNA"/>
</dbReference>
<protein>
    <submittedName>
        <fullName evidence="1">Uncharacterized protein</fullName>
    </submittedName>
</protein>
<organism evidence="1 2">
    <name type="scientific">Protopolystoma xenopodis</name>
    <dbReference type="NCBI Taxonomy" id="117903"/>
    <lineage>
        <taxon>Eukaryota</taxon>
        <taxon>Metazoa</taxon>
        <taxon>Spiralia</taxon>
        <taxon>Lophotrochozoa</taxon>
        <taxon>Platyhelminthes</taxon>
        <taxon>Monogenea</taxon>
        <taxon>Polyopisthocotylea</taxon>
        <taxon>Polystomatidea</taxon>
        <taxon>Polystomatidae</taxon>
        <taxon>Protopolystoma</taxon>
    </lineage>
</organism>
<evidence type="ECO:0000313" key="2">
    <source>
        <dbReference type="Proteomes" id="UP000784294"/>
    </source>
</evidence>
<comment type="caution">
    <text evidence="1">The sequence shown here is derived from an EMBL/GenBank/DDBJ whole genome shotgun (WGS) entry which is preliminary data.</text>
</comment>
<sequence length="204" mass="23285">MQTYAKLIFSKIPDTIYFSFITLRGSTETIIELLGLCHRLCLSDWPIDFSLARKITVANSFSYRLHLLLTGLICSVWENTQMEEESLNVLRLLTTLTRLALLVGDAELLGITAALSLFPAPLHQGRCYGLICKWQAALTHNYLYTLFTFSPYWRLRLPGIKSWRHVIASRISKGAILVIRELWNAKLARVSRHSLISSNLQFSL</sequence>
<proteinExistence type="predicted"/>
<dbReference type="Proteomes" id="UP000784294">
    <property type="component" value="Unassembled WGS sequence"/>
</dbReference>